<name>A0ABV7Z612_9DEIO</name>
<dbReference type="Pfam" id="PF07730">
    <property type="entry name" value="HisKA_3"/>
    <property type="match status" value="1"/>
</dbReference>
<comment type="caution">
    <text evidence="11">The sequence shown here is derived from an EMBL/GenBank/DDBJ whole genome shotgun (WGS) entry which is preliminary data.</text>
</comment>
<reference evidence="12" key="1">
    <citation type="journal article" date="2019" name="Int. J. Syst. Evol. Microbiol.">
        <title>The Global Catalogue of Microorganisms (GCM) 10K type strain sequencing project: providing services to taxonomists for standard genome sequencing and annotation.</title>
        <authorList>
            <consortium name="The Broad Institute Genomics Platform"/>
            <consortium name="The Broad Institute Genome Sequencing Center for Infectious Disease"/>
            <person name="Wu L."/>
            <person name="Ma J."/>
        </authorList>
    </citation>
    <scope>NUCLEOTIDE SEQUENCE [LARGE SCALE GENOMIC DNA]</scope>
    <source>
        <strain evidence="12">CCTCC AB 2017081</strain>
    </source>
</reference>
<keyword evidence="5" id="KW-0547">Nucleotide-binding</keyword>
<dbReference type="InterPro" id="IPR011712">
    <property type="entry name" value="Sig_transdc_His_kin_sub3_dim/P"/>
</dbReference>
<sequence length="471" mass="51022">MALSAPPLRAAPRRAWRWHTLTLAARFNLASLLVLLVSMLVTGWWVGAQIRQGVIHRTAATAALYVENFLVTQLQELGSSTWLSPGRQAAIEKLLATTPLGREIVSIKIWAPDGRVVYGQDAGGIFPIKADLARAWRGEISAEITNLRDEENASQRGQYRHLIETYVPMRLEGTDRVIAVAEFYQTTGPLDAEIAQAQRRSWGVVAAITLLTYALLSGLVRRGSDTIRRQQATLREQVGTLEGLLAQNAQLHGRVSRAAARSTAHSERVLSRVSSDLHDGPAQDLSYALLRLDSLGAHATGPQQEALGSVEQSLESALREVRAIATDLRLPDLAALTLREVLERALRDHRRRAGVDVPLDAAALPDDVPLPVKITAFRIVQEALNNAHRHAPGGPVTVTADTADGGWLVLRITDAGPGFTWCGAAPDGHLGLVGMRERAESLGGTFTVRAQAHGGTVVEARVPLSPEEHHD</sequence>
<keyword evidence="3" id="KW-0597">Phosphoprotein</keyword>
<evidence type="ECO:0000256" key="9">
    <source>
        <dbReference type="SAM" id="Phobius"/>
    </source>
</evidence>
<evidence type="ECO:0000256" key="1">
    <source>
        <dbReference type="ARBA" id="ARBA00000085"/>
    </source>
</evidence>
<evidence type="ECO:0000256" key="3">
    <source>
        <dbReference type="ARBA" id="ARBA00022553"/>
    </source>
</evidence>
<evidence type="ECO:0000256" key="7">
    <source>
        <dbReference type="ARBA" id="ARBA00022840"/>
    </source>
</evidence>
<dbReference type="EC" id="2.7.13.3" evidence="2"/>
<evidence type="ECO:0000313" key="12">
    <source>
        <dbReference type="Proteomes" id="UP001595803"/>
    </source>
</evidence>
<dbReference type="InterPro" id="IPR050482">
    <property type="entry name" value="Sensor_HK_TwoCompSys"/>
</dbReference>
<dbReference type="CDD" id="cd16917">
    <property type="entry name" value="HATPase_UhpB-NarQ-NarX-like"/>
    <property type="match status" value="1"/>
</dbReference>
<evidence type="ECO:0000256" key="2">
    <source>
        <dbReference type="ARBA" id="ARBA00012438"/>
    </source>
</evidence>
<evidence type="ECO:0000256" key="4">
    <source>
        <dbReference type="ARBA" id="ARBA00022679"/>
    </source>
</evidence>
<feature type="transmembrane region" description="Helical" evidence="9">
    <location>
        <begin position="21"/>
        <end position="46"/>
    </location>
</feature>
<dbReference type="InterPro" id="IPR003594">
    <property type="entry name" value="HATPase_dom"/>
</dbReference>
<feature type="transmembrane region" description="Helical" evidence="9">
    <location>
        <begin position="202"/>
        <end position="220"/>
    </location>
</feature>
<evidence type="ECO:0000259" key="10">
    <source>
        <dbReference type="SMART" id="SM00387"/>
    </source>
</evidence>
<feature type="domain" description="Histidine kinase/HSP90-like ATPase" evidence="10">
    <location>
        <begin position="372"/>
        <end position="466"/>
    </location>
</feature>
<keyword evidence="9" id="KW-0472">Membrane</keyword>
<gene>
    <name evidence="11" type="ORF">ACFOSB_02735</name>
</gene>
<keyword evidence="8" id="KW-0902">Two-component regulatory system</keyword>
<dbReference type="SUPFAM" id="SSF55874">
    <property type="entry name" value="ATPase domain of HSP90 chaperone/DNA topoisomerase II/histidine kinase"/>
    <property type="match status" value="1"/>
</dbReference>
<keyword evidence="4" id="KW-0808">Transferase</keyword>
<proteinExistence type="predicted"/>
<organism evidence="11 12">
    <name type="scientific">Deinococcus rufus</name>
    <dbReference type="NCBI Taxonomy" id="2136097"/>
    <lineage>
        <taxon>Bacteria</taxon>
        <taxon>Thermotogati</taxon>
        <taxon>Deinococcota</taxon>
        <taxon>Deinococci</taxon>
        <taxon>Deinococcales</taxon>
        <taxon>Deinococcaceae</taxon>
        <taxon>Deinococcus</taxon>
    </lineage>
</organism>
<dbReference type="PANTHER" id="PTHR24421:SF10">
    <property type="entry name" value="NITRATE_NITRITE SENSOR PROTEIN NARQ"/>
    <property type="match status" value="1"/>
</dbReference>
<dbReference type="Gene3D" id="3.30.565.10">
    <property type="entry name" value="Histidine kinase-like ATPase, C-terminal domain"/>
    <property type="match status" value="1"/>
</dbReference>
<dbReference type="InterPro" id="IPR036890">
    <property type="entry name" value="HATPase_C_sf"/>
</dbReference>
<dbReference type="SMART" id="SM00387">
    <property type="entry name" value="HATPase_c"/>
    <property type="match status" value="1"/>
</dbReference>
<evidence type="ECO:0000256" key="6">
    <source>
        <dbReference type="ARBA" id="ARBA00022777"/>
    </source>
</evidence>
<dbReference type="GO" id="GO:0016301">
    <property type="term" value="F:kinase activity"/>
    <property type="evidence" value="ECO:0007669"/>
    <property type="project" value="UniProtKB-KW"/>
</dbReference>
<comment type="catalytic activity">
    <reaction evidence="1">
        <text>ATP + protein L-histidine = ADP + protein N-phospho-L-histidine.</text>
        <dbReference type="EC" id="2.7.13.3"/>
    </reaction>
</comment>
<accession>A0ABV7Z612</accession>
<evidence type="ECO:0000256" key="5">
    <source>
        <dbReference type="ARBA" id="ARBA00022741"/>
    </source>
</evidence>
<keyword evidence="7" id="KW-0067">ATP-binding</keyword>
<protein>
    <recommendedName>
        <fullName evidence="2">histidine kinase</fullName>
        <ecNumber evidence="2">2.7.13.3</ecNumber>
    </recommendedName>
</protein>
<keyword evidence="9" id="KW-0812">Transmembrane</keyword>
<keyword evidence="9" id="KW-1133">Transmembrane helix</keyword>
<evidence type="ECO:0000313" key="11">
    <source>
        <dbReference type="EMBL" id="MFC3831778.1"/>
    </source>
</evidence>
<evidence type="ECO:0000256" key="8">
    <source>
        <dbReference type="ARBA" id="ARBA00023012"/>
    </source>
</evidence>
<keyword evidence="6 11" id="KW-0418">Kinase</keyword>
<dbReference type="EMBL" id="JBHRZG010000002">
    <property type="protein sequence ID" value="MFC3831778.1"/>
    <property type="molecule type" value="Genomic_DNA"/>
</dbReference>
<dbReference type="RefSeq" id="WP_295816456.1">
    <property type="nucleotide sequence ID" value="NZ_JBHRZG010000002.1"/>
</dbReference>
<keyword evidence="12" id="KW-1185">Reference proteome</keyword>
<dbReference type="Proteomes" id="UP001595803">
    <property type="component" value="Unassembled WGS sequence"/>
</dbReference>
<dbReference type="PANTHER" id="PTHR24421">
    <property type="entry name" value="NITRATE/NITRITE SENSOR PROTEIN NARX-RELATED"/>
    <property type="match status" value="1"/>
</dbReference>
<dbReference type="Pfam" id="PF02518">
    <property type="entry name" value="HATPase_c"/>
    <property type="match status" value="1"/>
</dbReference>
<dbReference type="Gene3D" id="1.20.5.1930">
    <property type="match status" value="1"/>
</dbReference>